<evidence type="ECO:0000313" key="3">
    <source>
        <dbReference type="Proteomes" id="UP001499984"/>
    </source>
</evidence>
<protein>
    <submittedName>
        <fullName evidence="2">Uncharacterized protein</fullName>
    </submittedName>
</protein>
<evidence type="ECO:0000313" key="2">
    <source>
        <dbReference type="EMBL" id="GAA4055796.1"/>
    </source>
</evidence>
<name>A0ABP7UYV1_9ACTN</name>
<gene>
    <name evidence="2" type="ORF">GCM10022233_29590</name>
</gene>
<accession>A0ABP7UYV1</accession>
<keyword evidence="3" id="KW-1185">Reference proteome</keyword>
<reference evidence="3" key="1">
    <citation type="journal article" date="2019" name="Int. J. Syst. Evol. Microbiol.">
        <title>The Global Catalogue of Microorganisms (GCM) 10K type strain sequencing project: providing services to taxonomists for standard genome sequencing and annotation.</title>
        <authorList>
            <consortium name="The Broad Institute Genomics Platform"/>
            <consortium name="The Broad Institute Genome Sequencing Center for Infectious Disease"/>
            <person name="Wu L."/>
            <person name="Ma J."/>
        </authorList>
    </citation>
    <scope>NUCLEOTIDE SEQUENCE [LARGE SCALE GENOMIC DNA]</scope>
    <source>
        <strain evidence="3">JCM 16925</strain>
    </source>
</reference>
<evidence type="ECO:0000256" key="1">
    <source>
        <dbReference type="SAM" id="MobiDB-lite"/>
    </source>
</evidence>
<dbReference type="EMBL" id="BAAAZY010000010">
    <property type="protein sequence ID" value="GAA4055796.1"/>
    <property type="molecule type" value="Genomic_DNA"/>
</dbReference>
<sequence length="84" mass="8908">MPEAIMRNAEEQAVDTTGAGGTQETHDTLEQRVRNLEQRVETLTAAVRALAEGLELSPSNGADDGGRGARGARLAHEILLSRGL</sequence>
<organism evidence="2 3">
    <name type="scientific">Streptomyces shaanxiensis</name>
    <dbReference type="NCBI Taxonomy" id="653357"/>
    <lineage>
        <taxon>Bacteria</taxon>
        <taxon>Bacillati</taxon>
        <taxon>Actinomycetota</taxon>
        <taxon>Actinomycetes</taxon>
        <taxon>Kitasatosporales</taxon>
        <taxon>Streptomycetaceae</taxon>
        <taxon>Streptomyces</taxon>
    </lineage>
</organism>
<dbReference type="Proteomes" id="UP001499984">
    <property type="component" value="Unassembled WGS sequence"/>
</dbReference>
<feature type="region of interest" description="Disordered" evidence="1">
    <location>
        <begin position="1"/>
        <end position="26"/>
    </location>
</feature>
<comment type="caution">
    <text evidence="2">The sequence shown here is derived from an EMBL/GenBank/DDBJ whole genome shotgun (WGS) entry which is preliminary data.</text>
</comment>
<proteinExistence type="predicted"/>